<dbReference type="AlphaFoldDB" id="A0A6J7R6H6"/>
<feature type="domain" description="Mycothiol-dependent maleylpyruvate isomerase metal-binding" evidence="1">
    <location>
        <begin position="19"/>
        <end position="159"/>
    </location>
</feature>
<dbReference type="Pfam" id="PF11716">
    <property type="entry name" value="MDMPI_N"/>
    <property type="match status" value="1"/>
</dbReference>
<name>A0A6J7R6H6_9ZZZZ</name>
<dbReference type="Gene3D" id="1.20.120.450">
    <property type="entry name" value="dinb family like domain"/>
    <property type="match status" value="1"/>
</dbReference>
<organism evidence="2">
    <name type="scientific">freshwater metagenome</name>
    <dbReference type="NCBI Taxonomy" id="449393"/>
    <lineage>
        <taxon>unclassified sequences</taxon>
        <taxon>metagenomes</taxon>
        <taxon>ecological metagenomes</taxon>
    </lineage>
</organism>
<dbReference type="SUPFAM" id="SSF109854">
    <property type="entry name" value="DinB/YfiT-like putative metalloenzymes"/>
    <property type="match status" value="1"/>
</dbReference>
<dbReference type="GO" id="GO:0046872">
    <property type="term" value="F:metal ion binding"/>
    <property type="evidence" value="ECO:0007669"/>
    <property type="project" value="InterPro"/>
</dbReference>
<evidence type="ECO:0000313" key="2">
    <source>
        <dbReference type="EMBL" id="CAB5024327.1"/>
    </source>
</evidence>
<evidence type="ECO:0000259" key="1">
    <source>
        <dbReference type="Pfam" id="PF11716"/>
    </source>
</evidence>
<sequence length="226" mass="24931">MDPQNLDTRFIDDCVAGCAASHQALLALLDSVSHDDIDSWCAQPSLLPNWSRGYVLAHLARNADSHSHLFSEAALGREGEQYAGGLKGRAEGIAAEAKLSGKELVRRTRESIYQLEAAWARSPGEAWLGNGKNAVGAILAIADLPLLRWREMEVHMHDLGIGFTFAQWNSLYVRHDLSRMSMRYTSRLPMGMSGLPPLALALPENERLAWLFGRVTPDGLEQVDNL</sequence>
<protein>
    <submittedName>
        <fullName evidence="2">Unannotated protein</fullName>
    </submittedName>
</protein>
<dbReference type="NCBIfam" id="TIGR03083">
    <property type="entry name" value="maleylpyruvate isomerase family mycothiol-dependent enzyme"/>
    <property type="match status" value="1"/>
</dbReference>
<dbReference type="InterPro" id="IPR034660">
    <property type="entry name" value="DinB/YfiT-like"/>
</dbReference>
<reference evidence="2" key="1">
    <citation type="submission" date="2020-05" db="EMBL/GenBank/DDBJ databases">
        <authorList>
            <person name="Chiriac C."/>
            <person name="Salcher M."/>
            <person name="Ghai R."/>
            <person name="Kavagutti S V."/>
        </authorList>
    </citation>
    <scope>NUCLEOTIDE SEQUENCE</scope>
</reference>
<dbReference type="InterPro" id="IPR024344">
    <property type="entry name" value="MDMPI_metal-binding"/>
</dbReference>
<dbReference type="InterPro" id="IPR017517">
    <property type="entry name" value="Maleyloyr_isom"/>
</dbReference>
<accession>A0A6J7R6H6</accession>
<gene>
    <name evidence="2" type="ORF">UFOPK4098_01043</name>
</gene>
<proteinExistence type="predicted"/>
<dbReference type="EMBL" id="CAFBPN010000057">
    <property type="protein sequence ID" value="CAB5024327.1"/>
    <property type="molecule type" value="Genomic_DNA"/>
</dbReference>